<sequence>MAERIQNLALRLIRQGVEPADAVRAGVILYDLPSLAGAKIATGPVGGGTPNWAEFLGLTEGQKADLFQHSSYGLVFVRAAERWFAVAFGLGHAKLDAAAIEQDFGLRVVLNAVDHRKLKSADVRTPDANTLNRRSQASRGAERTVFEIDPERDIVRGLLGEPKDKAFATRISGSDSLSIRRKATVGDLPAICARAFELYNEDAYKAEFGWIDHIRHVRDRGTLAKLEASLVDTMTGALIKNASEVDEVSLAFPAMYDPDKGGSVSFRGYGSRLVYPDLEVAHYLQGLKDKGKAAYTADMLDSHFVQEVDEDGTSAGSSWKMRDCLVYETKLEGSTYTLSGGRWYKIDNTLAEEVEAYFDDVAKVDLPAAAAGDNEKTYNAALGAAGGDLLSLDVQLVKPSDASSPIEVCDFLSKGGALIHIKDKSESSKLSHLFNQGLVSSVVLKRDGKFRDAVRAKIAAQPGGAVFQDIIPAADQPFDTSKFTVVFGVLVNAAPGKELKLPFFSLISFRHAARRIANELGYGVAFAWIKKPGVGAGKKKAKAVAPDAPA</sequence>
<name>A0ABW4NFZ4_9SPHN</name>
<dbReference type="NCBIfam" id="TIGR04141">
    <property type="entry name" value="TIGR04141 family sporadically distributed protein"/>
    <property type="match status" value="1"/>
</dbReference>
<organism evidence="1 2">
    <name type="scientific">Sphingomonas floccifaciens</name>
    <dbReference type="NCBI Taxonomy" id="1844115"/>
    <lineage>
        <taxon>Bacteria</taxon>
        <taxon>Pseudomonadati</taxon>
        <taxon>Pseudomonadota</taxon>
        <taxon>Alphaproteobacteria</taxon>
        <taxon>Sphingomonadales</taxon>
        <taxon>Sphingomonadaceae</taxon>
        <taxon>Sphingomonas</taxon>
    </lineage>
</organism>
<evidence type="ECO:0000313" key="2">
    <source>
        <dbReference type="Proteomes" id="UP001597283"/>
    </source>
</evidence>
<reference evidence="2" key="1">
    <citation type="journal article" date="2019" name="Int. J. Syst. Evol. Microbiol.">
        <title>The Global Catalogue of Microorganisms (GCM) 10K type strain sequencing project: providing services to taxonomists for standard genome sequencing and annotation.</title>
        <authorList>
            <consortium name="The Broad Institute Genomics Platform"/>
            <consortium name="The Broad Institute Genome Sequencing Center for Infectious Disease"/>
            <person name="Wu L."/>
            <person name="Ma J."/>
        </authorList>
    </citation>
    <scope>NUCLEOTIDE SEQUENCE [LARGE SCALE GENOMIC DNA]</scope>
    <source>
        <strain evidence="2">Q85</strain>
    </source>
</reference>
<comment type="caution">
    <text evidence="1">The sequence shown here is derived from an EMBL/GenBank/DDBJ whole genome shotgun (WGS) entry which is preliminary data.</text>
</comment>
<dbReference type="EMBL" id="JBHUFC010000003">
    <property type="protein sequence ID" value="MFD1788469.1"/>
    <property type="molecule type" value="Genomic_DNA"/>
</dbReference>
<protein>
    <submittedName>
        <fullName evidence="1">DUF6119 family protein</fullName>
    </submittedName>
</protein>
<dbReference type="InterPro" id="IPR026487">
    <property type="entry name" value="CHP04141"/>
</dbReference>
<proteinExistence type="predicted"/>
<evidence type="ECO:0000313" key="1">
    <source>
        <dbReference type="EMBL" id="MFD1788469.1"/>
    </source>
</evidence>
<dbReference type="Pfam" id="PF19614">
    <property type="entry name" value="DUF6119"/>
    <property type="match status" value="1"/>
</dbReference>
<keyword evidence="2" id="KW-1185">Reference proteome</keyword>
<gene>
    <name evidence="1" type="ORF">ACFSC3_12905</name>
</gene>
<dbReference type="Proteomes" id="UP001597283">
    <property type="component" value="Unassembled WGS sequence"/>
</dbReference>
<accession>A0ABW4NFZ4</accession>